<dbReference type="RefSeq" id="WP_088073842.1">
    <property type="nucleotide sequence ID" value="NZ_JAHQCR010000087.1"/>
</dbReference>
<protein>
    <submittedName>
        <fullName evidence="8">DoxX family protein</fullName>
    </submittedName>
</protein>
<keyword evidence="9" id="KW-1185">Reference proteome</keyword>
<evidence type="ECO:0000256" key="6">
    <source>
        <dbReference type="ARBA" id="ARBA00023136"/>
    </source>
</evidence>
<name>A0ABS6JZ19_9BACI</name>
<dbReference type="EMBL" id="JAHQCR010000087">
    <property type="protein sequence ID" value="MBU9723833.1"/>
    <property type="molecule type" value="Genomic_DNA"/>
</dbReference>
<feature type="transmembrane region" description="Helical" evidence="7">
    <location>
        <begin position="106"/>
        <end position="125"/>
    </location>
</feature>
<dbReference type="InterPro" id="IPR051907">
    <property type="entry name" value="DoxX-like_oxidoreductase"/>
</dbReference>
<keyword evidence="5 7" id="KW-1133">Transmembrane helix</keyword>
<evidence type="ECO:0000256" key="2">
    <source>
        <dbReference type="ARBA" id="ARBA00006679"/>
    </source>
</evidence>
<evidence type="ECO:0000256" key="1">
    <source>
        <dbReference type="ARBA" id="ARBA00004651"/>
    </source>
</evidence>
<dbReference type="Proteomes" id="UP000790580">
    <property type="component" value="Unassembled WGS sequence"/>
</dbReference>
<dbReference type="InterPro" id="IPR032808">
    <property type="entry name" value="DoxX"/>
</dbReference>
<evidence type="ECO:0000256" key="7">
    <source>
        <dbReference type="SAM" id="Phobius"/>
    </source>
</evidence>
<comment type="similarity">
    <text evidence="2">Belongs to the DoxX family.</text>
</comment>
<dbReference type="Pfam" id="PF07681">
    <property type="entry name" value="DoxX"/>
    <property type="match status" value="1"/>
</dbReference>
<evidence type="ECO:0000256" key="3">
    <source>
        <dbReference type="ARBA" id="ARBA00022475"/>
    </source>
</evidence>
<evidence type="ECO:0000256" key="4">
    <source>
        <dbReference type="ARBA" id="ARBA00022692"/>
    </source>
</evidence>
<organism evidence="8 9">
    <name type="scientific">Evansella alkalicola</name>
    <dbReference type="NCBI Taxonomy" id="745819"/>
    <lineage>
        <taxon>Bacteria</taxon>
        <taxon>Bacillati</taxon>
        <taxon>Bacillota</taxon>
        <taxon>Bacilli</taxon>
        <taxon>Bacillales</taxon>
        <taxon>Bacillaceae</taxon>
        <taxon>Evansella</taxon>
    </lineage>
</organism>
<reference evidence="8 9" key="1">
    <citation type="submission" date="2021-06" db="EMBL/GenBank/DDBJ databases">
        <title>Bacillus sp. RD4P76, an endophyte from a halophyte.</title>
        <authorList>
            <person name="Sun J.-Q."/>
        </authorList>
    </citation>
    <scope>NUCLEOTIDE SEQUENCE [LARGE SCALE GENOMIC DNA]</scope>
    <source>
        <strain evidence="8 9">JCM 17098</strain>
    </source>
</reference>
<feature type="transmembrane region" description="Helical" evidence="7">
    <location>
        <begin position="7"/>
        <end position="25"/>
    </location>
</feature>
<evidence type="ECO:0000256" key="5">
    <source>
        <dbReference type="ARBA" id="ARBA00022989"/>
    </source>
</evidence>
<accession>A0ABS6JZ19</accession>
<keyword evidence="3" id="KW-1003">Cell membrane</keyword>
<comment type="subcellular location">
    <subcellularLocation>
        <location evidence="1">Cell membrane</location>
        <topology evidence="1">Multi-pass membrane protein</topology>
    </subcellularLocation>
</comment>
<dbReference type="PANTHER" id="PTHR33452">
    <property type="entry name" value="OXIDOREDUCTASE CATD-RELATED"/>
    <property type="match status" value="1"/>
</dbReference>
<comment type="caution">
    <text evidence="8">The sequence shown here is derived from an EMBL/GenBank/DDBJ whole genome shotgun (WGS) entry which is preliminary data.</text>
</comment>
<evidence type="ECO:0000313" key="8">
    <source>
        <dbReference type="EMBL" id="MBU9723833.1"/>
    </source>
</evidence>
<feature type="transmembrane region" description="Helical" evidence="7">
    <location>
        <begin position="75"/>
        <end position="94"/>
    </location>
</feature>
<keyword evidence="4 7" id="KW-0812">Transmembrane</keyword>
<proteinExistence type="inferred from homology"/>
<feature type="transmembrane region" description="Helical" evidence="7">
    <location>
        <begin position="47"/>
        <end position="68"/>
    </location>
</feature>
<gene>
    <name evidence="8" type="ORF">KS407_20650</name>
</gene>
<dbReference type="PANTHER" id="PTHR33452:SF1">
    <property type="entry name" value="INNER MEMBRANE PROTEIN YPHA-RELATED"/>
    <property type="match status" value="1"/>
</dbReference>
<keyword evidence="6 7" id="KW-0472">Membrane</keyword>
<evidence type="ECO:0000313" key="9">
    <source>
        <dbReference type="Proteomes" id="UP000790580"/>
    </source>
</evidence>
<sequence>MNKTTELGLMIVRFSVGLIFAAHGLDKFTGGINNTAQYFESMGIPGVMAYVVGSVELIGGIALMLGLATRVAASLMVPIMLGAIYFIHFSEGLLRSEAGAGYELNLILMAACILLGITGSNYLSVDRLIEGANTSTSTNVVSWLKENRE</sequence>